<dbReference type="EMBL" id="JAUYZG010000020">
    <property type="protein sequence ID" value="KAK2876365.1"/>
    <property type="molecule type" value="Genomic_DNA"/>
</dbReference>
<dbReference type="AlphaFoldDB" id="A0AA88TFE2"/>
<dbReference type="PANTHER" id="PTHR14894:SF0">
    <property type="entry name" value="CDK5 REGULATORY SUBUNIT-ASSOCIATED PROTEIN 3"/>
    <property type="match status" value="1"/>
</dbReference>
<evidence type="ECO:0000256" key="1">
    <source>
        <dbReference type="ARBA" id="ARBA00007478"/>
    </source>
</evidence>
<dbReference type="InterPro" id="IPR008491">
    <property type="entry name" value="CDK5RAP3"/>
</dbReference>
<accession>A0AA88TFE2</accession>
<sequence>MENIHNLPIDIQITKLLDWLVDRRHCTLKWQSAVMTIREKINAAIQDMPENEEIKQLLSGSYIHYFHCLRIIEILKGTEASTKNIFGRYSSQRMKDWQEIVSLYEKDNVYLAEVASILIRSVSYEGPALRKQVSKAQQLQQELSRREVECQSGAADLRERYYAACKQYGIKGENVARELQALVKDLPVVLEETGKKAACLNEAIKFYAVFTNFVCDWSEEVLPILRFVQKKGNTTIYEWKTGNVPTVVERPIMEEAPPDVVTEEAIDWGDLGGGAATEEVNFGISVEDGVDWGISLEPGTEETSAGDIDWGDSESAPVEIEIVDVGTDCPDGVARGEDALSLLENSQTRGQFINELKELEMFLCQRFSEMREEGDLVAMSQFQLAPSVIQAQTPERVETMLADVRDLLNGLTSVRMQHLFMIQASPRYVERVSELLRQKVKQADILVLKRGTMAEKRQEALEEQAKLEPRIDLLAARTKELQKLIEADISKRYNNRPVNLMGVHV</sequence>
<dbReference type="GO" id="GO:0012505">
    <property type="term" value="C:endomembrane system"/>
    <property type="evidence" value="ECO:0007669"/>
    <property type="project" value="TreeGrafter"/>
</dbReference>
<evidence type="ECO:0000313" key="3">
    <source>
        <dbReference type="Proteomes" id="UP001187343"/>
    </source>
</evidence>
<protein>
    <recommendedName>
        <fullName evidence="4">CDK5 regulatory subunit associated protein 3</fullName>
    </recommendedName>
</protein>
<dbReference type="GO" id="GO:0007346">
    <property type="term" value="P:regulation of mitotic cell cycle"/>
    <property type="evidence" value="ECO:0007669"/>
    <property type="project" value="TreeGrafter"/>
</dbReference>
<evidence type="ECO:0000313" key="2">
    <source>
        <dbReference type="EMBL" id="KAK2876365.1"/>
    </source>
</evidence>
<comment type="caution">
    <text evidence="2">The sequence shown here is derived from an EMBL/GenBank/DDBJ whole genome shotgun (WGS) entry which is preliminary data.</text>
</comment>
<gene>
    <name evidence="2" type="ORF">Q8A67_020461</name>
</gene>
<evidence type="ECO:0008006" key="4">
    <source>
        <dbReference type="Google" id="ProtNLM"/>
    </source>
</evidence>
<dbReference type="Proteomes" id="UP001187343">
    <property type="component" value="Unassembled WGS sequence"/>
</dbReference>
<name>A0AA88TFE2_9TELE</name>
<keyword evidence="3" id="KW-1185">Reference proteome</keyword>
<comment type="similarity">
    <text evidence="1">Belongs to the CDK5RAP3 family.</text>
</comment>
<dbReference type="PANTHER" id="PTHR14894">
    <property type="entry name" value="CDK5 REGULATORY SUBUNIT-ASSOCIATED PROTEIN 3"/>
    <property type="match status" value="1"/>
</dbReference>
<dbReference type="Pfam" id="PF05600">
    <property type="entry name" value="CDK5RAP3"/>
    <property type="match status" value="1"/>
</dbReference>
<proteinExistence type="inferred from homology"/>
<organism evidence="2 3">
    <name type="scientific">Cirrhinus molitorella</name>
    <name type="common">mud carp</name>
    <dbReference type="NCBI Taxonomy" id="172907"/>
    <lineage>
        <taxon>Eukaryota</taxon>
        <taxon>Metazoa</taxon>
        <taxon>Chordata</taxon>
        <taxon>Craniata</taxon>
        <taxon>Vertebrata</taxon>
        <taxon>Euteleostomi</taxon>
        <taxon>Actinopterygii</taxon>
        <taxon>Neopterygii</taxon>
        <taxon>Teleostei</taxon>
        <taxon>Ostariophysi</taxon>
        <taxon>Cypriniformes</taxon>
        <taxon>Cyprinidae</taxon>
        <taxon>Labeoninae</taxon>
        <taxon>Labeonini</taxon>
        <taxon>Cirrhinus</taxon>
    </lineage>
</organism>
<reference evidence="2" key="1">
    <citation type="submission" date="2023-08" db="EMBL/GenBank/DDBJ databases">
        <title>Chromosome-level Genome Assembly of mud carp (Cirrhinus molitorella).</title>
        <authorList>
            <person name="Liu H."/>
        </authorList>
    </citation>
    <scope>NUCLEOTIDE SEQUENCE</scope>
    <source>
        <strain evidence="2">Prfri</strain>
        <tissue evidence="2">Muscle</tissue>
    </source>
</reference>